<dbReference type="AlphaFoldDB" id="A0ABD1ZGM9"/>
<name>A0ABD1ZGM9_9MARC</name>
<sequence>MRSGACEARVCEVVVLADFRSDPPLFKNGGPIRSRRKKFSKLPMSIGSPSLGRGRWRTRPPIDTRCVELGTWDSPPRNPRASQAAEAEQKFAKGKGKDCRTQSAIGKKLKEAVHSEDLEDSEIDWRNWKRVIVFVGFVRPSFLTREGGGGGAGGSSMHSQADDFKVIEYFVRSASNSLYRLFWRIGVSLITSRWRSTSAVPSLCMLQVFVFFCCFDKGRFANVLLAWPPSALRRAFPFWAGFPPCRSDISLLALLLMIPPSVCSVVPHIDMAGVNDLFVSGLLATLGAPTVPHAGFIIASFCTLTPERFIFSFALDYRSIGHVRNPFHLWFLTWHSMPREAQLPFSDVGLSKVCPGLHPLSFLDFARLAAEVCFRDSLVSFTAYPGLVFSRVCPGSTIRPCGVTSVFPSLTFRDSVRPLPYADCHRVLPSWFQTT</sequence>
<comment type="caution">
    <text evidence="1">The sequence shown here is derived from an EMBL/GenBank/DDBJ whole genome shotgun (WGS) entry which is preliminary data.</text>
</comment>
<accession>A0ABD1ZGM9</accession>
<keyword evidence="2" id="KW-1185">Reference proteome</keyword>
<evidence type="ECO:0000313" key="1">
    <source>
        <dbReference type="EMBL" id="KAL2650596.1"/>
    </source>
</evidence>
<dbReference type="EMBL" id="JBHFFA010000001">
    <property type="protein sequence ID" value="KAL2650596.1"/>
    <property type="molecule type" value="Genomic_DNA"/>
</dbReference>
<gene>
    <name evidence="1" type="ORF">R1flu_018724</name>
</gene>
<protein>
    <submittedName>
        <fullName evidence="1">Uncharacterized protein</fullName>
    </submittedName>
</protein>
<proteinExistence type="predicted"/>
<evidence type="ECO:0000313" key="2">
    <source>
        <dbReference type="Proteomes" id="UP001605036"/>
    </source>
</evidence>
<dbReference type="Proteomes" id="UP001605036">
    <property type="component" value="Unassembled WGS sequence"/>
</dbReference>
<organism evidence="1 2">
    <name type="scientific">Riccia fluitans</name>
    <dbReference type="NCBI Taxonomy" id="41844"/>
    <lineage>
        <taxon>Eukaryota</taxon>
        <taxon>Viridiplantae</taxon>
        <taxon>Streptophyta</taxon>
        <taxon>Embryophyta</taxon>
        <taxon>Marchantiophyta</taxon>
        <taxon>Marchantiopsida</taxon>
        <taxon>Marchantiidae</taxon>
        <taxon>Marchantiales</taxon>
        <taxon>Ricciaceae</taxon>
        <taxon>Riccia</taxon>
    </lineage>
</organism>
<reference evidence="1 2" key="1">
    <citation type="submission" date="2024-09" db="EMBL/GenBank/DDBJ databases">
        <title>Chromosome-scale assembly of Riccia fluitans.</title>
        <authorList>
            <person name="Paukszto L."/>
            <person name="Sawicki J."/>
            <person name="Karawczyk K."/>
            <person name="Piernik-Szablinska J."/>
            <person name="Szczecinska M."/>
            <person name="Mazdziarz M."/>
        </authorList>
    </citation>
    <scope>NUCLEOTIDE SEQUENCE [LARGE SCALE GENOMIC DNA]</scope>
    <source>
        <strain evidence="1">Rf_01</strain>
        <tissue evidence="1">Aerial parts of the thallus</tissue>
    </source>
</reference>